<name>A0A1F6X843_9BACT</name>
<sequence length="180" mass="19941">MKTIYLIGLFGLSSILSALALYQSNTYGWLIYAPGVIYSIALNVYLFIEHRISFVKIILLIIFSTIAWFLAYWSANFLISTYGLISGLLGAYIIATTIQGMGLLKNRAATMVIGMLAGVPSFFIFFNNGNFCGAGSGLFSCHSEWLFEPAILAFMVWQIPVGITIYLSSKSQKTRDISRI</sequence>
<feature type="transmembrane region" description="Helical" evidence="1">
    <location>
        <begin position="79"/>
        <end position="96"/>
    </location>
</feature>
<keyword evidence="1" id="KW-0472">Membrane</keyword>
<dbReference type="EMBL" id="MFUW01000017">
    <property type="protein sequence ID" value="OGI90306.1"/>
    <property type="molecule type" value="Genomic_DNA"/>
</dbReference>
<feature type="transmembrane region" description="Helical" evidence="1">
    <location>
        <begin position="146"/>
        <end position="167"/>
    </location>
</feature>
<proteinExistence type="predicted"/>
<dbReference type="AlphaFoldDB" id="A0A1F6X843"/>
<evidence type="ECO:0000313" key="3">
    <source>
        <dbReference type="Proteomes" id="UP000176814"/>
    </source>
</evidence>
<protein>
    <submittedName>
        <fullName evidence="2">Uncharacterized protein</fullName>
    </submittedName>
</protein>
<comment type="caution">
    <text evidence="2">The sequence shown here is derived from an EMBL/GenBank/DDBJ whole genome shotgun (WGS) entry which is preliminary data.</text>
</comment>
<reference evidence="2 3" key="1">
    <citation type="journal article" date="2016" name="Nat. Commun.">
        <title>Thousands of microbial genomes shed light on interconnected biogeochemical processes in an aquifer system.</title>
        <authorList>
            <person name="Anantharaman K."/>
            <person name="Brown C.T."/>
            <person name="Hug L.A."/>
            <person name="Sharon I."/>
            <person name="Castelle C.J."/>
            <person name="Probst A.J."/>
            <person name="Thomas B.C."/>
            <person name="Singh A."/>
            <person name="Wilkins M.J."/>
            <person name="Karaoz U."/>
            <person name="Brodie E.L."/>
            <person name="Williams K.H."/>
            <person name="Hubbard S.S."/>
            <person name="Banfield J.F."/>
        </authorList>
    </citation>
    <scope>NUCLEOTIDE SEQUENCE [LARGE SCALE GENOMIC DNA]</scope>
</reference>
<feature type="transmembrane region" description="Helical" evidence="1">
    <location>
        <begin position="30"/>
        <end position="48"/>
    </location>
</feature>
<gene>
    <name evidence="2" type="ORF">A2911_01140</name>
</gene>
<evidence type="ECO:0000256" key="1">
    <source>
        <dbReference type="SAM" id="Phobius"/>
    </source>
</evidence>
<organism evidence="2 3">
    <name type="scientific">Candidatus Nomurabacteria bacterium RIFCSPLOWO2_01_FULL_40_15</name>
    <dbReference type="NCBI Taxonomy" id="1801772"/>
    <lineage>
        <taxon>Bacteria</taxon>
        <taxon>Candidatus Nomuraibacteriota</taxon>
    </lineage>
</organism>
<feature type="transmembrane region" description="Helical" evidence="1">
    <location>
        <begin position="108"/>
        <end position="126"/>
    </location>
</feature>
<dbReference type="Proteomes" id="UP000176814">
    <property type="component" value="Unassembled WGS sequence"/>
</dbReference>
<accession>A0A1F6X843</accession>
<evidence type="ECO:0000313" key="2">
    <source>
        <dbReference type="EMBL" id="OGI90306.1"/>
    </source>
</evidence>
<keyword evidence="1" id="KW-1133">Transmembrane helix</keyword>
<keyword evidence="1" id="KW-0812">Transmembrane</keyword>
<feature type="transmembrane region" description="Helical" evidence="1">
    <location>
        <begin position="55"/>
        <end position="73"/>
    </location>
</feature>